<evidence type="ECO:0000313" key="12">
    <source>
        <dbReference type="EMBL" id="RZC03713.1"/>
    </source>
</evidence>
<organism evidence="12 14">
    <name type="scientific">Glycine soja</name>
    <name type="common">Wild soybean</name>
    <dbReference type="NCBI Taxonomy" id="3848"/>
    <lineage>
        <taxon>Eukaryota</taxon>
        <taxon>Viridiplantae</taxon>
        <taxon>Streptophyta</taxon>
        <taxon>Embryophyta</taxon>
        <taxon>Tracheophyta</taxon>
        <taxon>Spermatophyta</taxon>
        <taxon>Magnoliopsida</taxon>
        <taxon>eudicotyledons</taxon>
        <taxon>Gunneridae</taxon>
        <taxon>Pentapetalae</taxon>
        <taxon>rosids</taxon>
        <taxon>fabids</taxon>
        <taxon>Fabales</taxon>
        <taxon>Fabaceae</taxon>
        <taxon>Papilionoideae</taxon>
        <taxon>50 kb inversion clade</taxon>
        <taxon>NPAAA clade</taxon>
        <taxon>indigoferoid/millettioid clade</taxon>
        <taxon>Phaseoleae</taxon>
        <taxon>Glycine</taxon>
        <taxon>Glycine subgen. Soja</taxon>
    </lineage>
</organism>
<dbReference type="GO" id="GO:0016887">
    <property type="term" value="F:ATP hydrolysis activity"/>
    <property type="evidence" value="ECO:0007669"/>
    <property type="project" value="InterPro"/>
</dbReference>
<evidence type="ECO:0000313" key="14">
    <source>
        <dbReference type="Proteomes" id="UP000289340"/>
    </source>
</evidence>
<dbReference type="Gramene" id="XM_028385230.1">
    <property type="protein sequence ID" value="XP_028241031.1"/>
    <property type="gene ID" value="LOC114419536"/>
</dbReference>
<dbReference type="InterPro" id="IPR036063">
    <property type="entry name" value="Smr_dom_sf"/>
</dbReference>
<dbReference type="PIRSF" id="PIRSF005814">
    <property type="entry name" value="MutS_YshD"/>
    <property type="match status" value="1"/>
</dbReference>
<keyword evidence="3" id="KW-0547">Nucleotide-binding</keyword>
<feature type="domain" description="Smr" evidence="11">
    <location>
        <begin position="843"/>
        <end position="914"/>
    </location>
</feature>
<feature type="compositionally biased region" description="Polar residues" evidence="10">
    <location>
        <begin position="795"/>
        <end position="814"/>
    </location>
</feature>
<dbReference type="GO" id="GO:0006298">
    <property type="term" value="P:mismatch repair"/>
    <property type="evidence" value="ECO:0007669"/>
    <property type="project" value="InterPro"/>
</dbReference>
<dbReference type="EMBL" id="QZWG01000007">
    <property type="protein sequence ID" value="RZC03713.1"/>
    <property type="molecule type" value="Genomic_DNA"/>
</dbReference>
<dbReference type="Pfam" id="PF00488">
    <property type="entry name" value="MutS_V"/>
    <property type="match status" value="1"/>
</dbReference>
<dbReference type="InterPro" id="IPR000432">
    <property type="entry name" value="DNA_mismatch_repair_MutS_C"/>
</dbReference>
<dbReference type="GO" id="GO:0005524">
    <property type="term" value="F:ATP binding"/>
    <property type="evidence" value="ECO:0007669"/>
    <property type="project" value="UniProtKB-KW"/>
</dbReference>
<dbReference type="InterPro" id="IPR027417">
    <property type="entry name" value="P-loop_NTPase"/>
</dbReference>
<name>A0A445JYX0_GLYSO</name>
<dbReference type="InterPro" id="IPR036187">
    <property type="entry name" value="DNA_mismatch_repair_MutS_sf"/>
</dbReference>
<feature type="compositionally biased region" description="Basic and acidic residues" evidence="10">
    <location>
        <begin position="816"/>
        <end position="828"/>
    </location>
</feature>
<dbReference type="FunFam" id="3.40.50.300:FF:001814">
    <property type="entry name" value="DNA mismatch repair protein MutS type 2"/>
    <property type="match status" value="1"/>
</dbReference>
<dbReference type="SMART" id="SM00533">
    <property type="entry name" value="MUTSd"/>
    <property type="match status" value="1"/>
</dbReference>
<evidence type="ECO:0000256" key="10">
    <source>
        <dbReference type="SAM" id="MobiDB-lite"/>
    </source>
</evidence>
<dbReference type="EMBL" id="QZWG01000007">
    <property type="protein sequence ID" value="RZC03714.1"/>
    <property type="molecule type" value="Genomic_DNA"/>
</dbReference>
<evidence type="ECO:0000256" key="7">
    <source>
        <dbReference type="ARBA" id="ARBA00022884"/>
    </source>
</evidence>
<dbReference type="GO" id="GO:0140664">
    <property type="term" value="F:ATP-dependent DNA damage sensor activity"/>
    <property type="evidence" value="ECO:0007669"/>
    <property type="project" value="InterPro"/>
</dbReference>
<dbReference type="Gene3D" id="3.40.50.300">
    <property type="entry name" value="P-loop containing nucleotide triphosphate hydrolases"/>
    <property type="match status" value="1"/>
</dbReference>
<keyword evidence="14" id="KW-1185">Reference proteome</keyword>
<dbReference type="InterPro" id="IPR002625">
    <property type="entry name" value="Smr_dom"/>
</dbReference>
<dbReference type="GO" id="GO:0019843">
    <property type="term" value="F:rRNA binding"/>
    <property type="evidence" value="ECO:0007669"/>
    <property type="project" value="UniProtKB-KW"/>
</dbReference>
<feature type="region of interest" description="Disordered" evidence="10">
    <location>
        <begin position="795"/>
        <end position="832"/>
    </location>
</feature>
<dbReference type="AlphaFoldDB" id="A0A445JYX0"/>
<keyword evidence="2" id="KW-0699">rRNA-binding</keyword>
<reference evidence="12 14" key="1">
    <citation type="submission" date="2018-09" db="EMBL/GenBank/DDBJ databases">
        <title>A high-quality reference genome of wild soybean provides a powerful tool to mine soybean genomes.</title>
        <authorList>
            <person name="Xie M."/>
            <person name="Chung C.Y.L."/>
            <person name="Li M.-W."/>
            <person name="Wong F.-L."/>
            <person name="Chan T.-F."/>
            <person name="Lam H.-M."/>
        </authorList>
    </citation>
    <scope>NUCLEOTIDE SEQUENCE [LARGE SCALE GENOMIC DNA]</scope>
    <source>
        <strain evidence="14">cv. W05</strain>
        <tissue evidence="12">Hypocotyl of etiolated seedlings</tissue>
    </source>
</reference>
<keyword evidence="1" id="KW-0540">Nuclease</keyword>
<dbReference type="FunFam" id="3.30.1370.110:FF:000004">
    <property type="entry name" value="Endonuclease MutS2"/>
    <property type="match status" value="1"/>
</dbReference>
<dbReference type="SUPFAM" id="SSF160443">
    <property type="entry name" value="SMR domain-like"/>
    <property type="match status" value="1"/>
</dbReference>
<dbReference type="Proteomes" id="UP000289340">
    <property type="component" value="Chromosome 7"/>
</dbReference>
<sequence length="914" mass="100915">MQLSSNVLIPANKPPRPLFFKPRFCSNPNSPESNSLQAETLKTLEWGSVCKQLSAFTSTSMGSAAALNARLPIGRTRRDSQRLLDQTSAARLVAEPLDFSGVHDLTEILGVATSGHLLTIRELCTVRHTLAAARELFDALKRVASASNHPQRYLPLLDILQNCNFQVGLERKIEFCIDCKLSIILDRASEDLEIIRSERKRNIEILDSLLKEVSSQIFQAGGIDRPLIVKRRSRMCVGIRASHRYLLPDGVVLNVSSSGATYFMEPKDAIDLNNLEVRLSSSEKAEESVILSMLASEIANSESDINHLLDKILKVDLAFARAAYAQWMNGVCPIFSLGNFEGRDSVEDDDDTLVTQEDDDLTVNIVGIRHPLLLESSLENISDNLTLRSGNAAEFGNGNGTMASKYTPQGISDFPVPVDFKIGHGTRVVVISGPNTGGKTASMKTLGLASLMSKAGMHLPAKKNPKLPWFDLILADIGDHQSLEQNLSTFSGHISRICKILEVASTQSLVLIDEIGGGTDPSEGVALSASILQYLKDRVNLAVVTTHYADLSSMKEKDTRFDNAAMEFSLETLQPTFRILWGCTGDSNALSIAQSIGFDRNIIDRAQKWVEKFKPEQQQERRGMLYQSLQEERNQLKAQAEKAASVHAEIMSVYNEIQGEAEDLDQREMELMAKETQQVQHELEHAKSQIETVIQKFEKQLRISGRDQLNYLIRESESAIASIVKAHTPADSFPINEADRALYTPQIGEQVHVKGLGGKLATVVESPGDDGTIMVQYGKVKVRVKKSNIIAIPSSRKNAVTSSSSTHQGRQSLRNGEYRDNVDNKTNDDISYGPVVRTSKNTVDLRGMRVEEASIQLEMAINASRPYSVLFVIHGMGTGAVKERALQILQNHPRVTNFEPESPMNYGSTIAYVK</sequence>
<dbReference type="InterPro" id="IPR007696">
    <property type="entry name" value="DNA_mismatch_repair_MutS_core"/>
</dbReference>
<evidence type="ECO:0000256" key="5">
    <source>
        <dbReference type="ARBA" id="ARBA00022801"/>
    </source>
</evidence>
<keyword evidence="4 12" id="KW-0255">Endonuclease</keyword>
<keyword evidence="9" id="KW-0175">Coiled coil</keyword>
<evidence type="ECO:0000256" key="1">
    <source>
        <dbReference type="ARBA" id="ARBA00022722"/>
    </source>
</evidence>
<protein>
    <submittedName>
        <fullName evidence="12">Endonuclease MutS2 isoform A</fullName>
    </submittedName>
    <submittedName>
        <fullName evidence="13">Endonuclease MutS2 isoform B</fullName>
    </submittedName>
</protein>
<keyword evidence="7" id="KW-0694">RNA-binding</keyword>
<dbReference type="Gramene" id="XM_028385229.1">
    <property type="protein sequence ID" value="XP_028241030.1"/>
    <property type="gene ID" value="LOC114419536"/>
</dbReference>
<comment type="caution">
    <text evidence="12">The sequence shown here is derived from an EMBL/GenBank/DDBJ whole genome shotgun (WGS) entry which is preliminary data.</text>
</comment>
<evidence type="ECO:0000259" key="11">
    <source>
        <dbReference type="PROSITE" id="PS50828"/>
    </source>
</evidence>
<proteinExistence type="predicted"/>
<dbReference type="PANTHER" id="PTHR48466">
    <property type="entry name" value="OS10G0509000 PROTEIN-RELATED"/>
    <property type="match status" value="1"/>
</dbReference>
<dbReference type="Gene3D" id="3.30.1370.110">
    <property type="match status" value="1"/>
</dbReference>
<dbReference type="Pfam" id="PF20297">
    <property type="entry name" value="MSSS"/>
    <property type="match status" value="1"/>
</dbReference>
<dbReference type="InterPro" id="IPR045076">
    <property type="entry name" value="MutS"/>
</dbReference>
<dbReference type="GO" id="GO:0030983">
    <property type="term" value="F:mismatched DNA binding"/>
    <property type="evidence" value="ECO:0007669"/>
    <property type="project" value="InterPro"/>
</dbReference>
<evidence type="ECO:0000256" key="9">
    <source>
        <dbReference type="SAM" id="Coils"/>
    </source>
</evidence>
<dbReference type="PANTHER" id="PTHR48466:SF1">
    <property type="entry name" value="SMR DOMAIN-CONTAINING PROTEIN"/>
    <property type="match status" value="1"/>
</dbReference>
<dbReference type="PROSITE" id="PS50828">
    <property type="entry name" value="SMR"/>
    <property type="match status" value="1"/>
</dbReference>
<dbReference type="SMART" id="SM00463">
    <property type="entry name" value="SMR"/>
    <property type="match status" value="1"/>
</dbReference>
<dbReference type="SUPFAM" id="SSF52540">
    <property type="entry name" value="P-loop containing nucleoside triphosphate hydrolases"/>
    <property type="match status" value="1"/>
</dbReference>
<dbReference type="GO" id="GO:0045910">
    <property type="term" value="P:negative regulation of DNA recombination"/>
    <property type="evidence" value="ECO:0007669"/>
    <property type="project" value="InterPro"/>
</dbReference>
<dbReference type="SMART" id="SM00534">
    <property type="entry name" value="MUTSac"/>
    <property type="match status" value="1"/>
</dbReference>
<gene>
    <name evidence="12" type="ORF">D0Y65_018390</name>
</gene>
<dbReference type="Pfam" id="PF01713">
    <property type="entry name" value="Smr"/>
    <property type="match status" value="1"/>
</dbReference>
<feature type="coiled-coil region" evidence="9">
    <location>
        <begin position="626"/>
        <end position="689"/>
    </location>
</feature>
<dbReference type="InterPro" id="IPR046893">
    <property type="entry name" value="MSSS"/>
</dbReference>
<accession>A0A445JYX0</accession>
<dbReference type="GO" id="GO:0004519">
    <property type="term" value="F:endonuclease activity"/>
    <property type="evidence" value="ECO:0007669"/>
    <property type="project" value="UniProtKB-KW"/>
</dbReference>
<evidence type="ECO:0000256" key="6">
    <source>
        <dbReference type="ARBA" id="ARBA00022840"/>
    </source>
</evidence>
<evidence type="ECO:0000256" key="2">
    <source>
        <dbReference type="ARBA" id="ARBA00022730"/>
    </source>
</evidence>
<evidence type="ECO:0000313" key="13">
    <source>
        <dbReference type="EMBL" id="RZC03714.1"/>
    </source>
</evidence>
<keyword evidence="5" id="KW-0378">Hydrolase</keyword>
<evidence type="ECO:0000256" key="4">
    <source>
        <dbReference type="ARBA" id="ARBA00022759"/>
    </source>
</evidence>
<dbReference type="NCBIfam" id="TIGR01069">
    <property type="entry name" value="mutS2"/>
    <property type="match status" value="1"/>
</dbReference>
<dbReference type="SUPFAM" id="SSF48334">
    <property type="entry name" value="DNA repair protein MutS, domain III"/>
    <property type="match status" value="1"/>
</dbReference>
<evidence type="ECO:0000256" key="8">
    <source>
        <dbReference type="ARBA" id="ARBA00023125"/>
    </source>
</evidence>
<dbReference type="InterPro" id="IPR005747">
    <property type="entry name" value="MutS2"/>
</dbReference>
<keyword evidence="8" id="KW-0238">DNA-binding</keyword>
<keyword evidence="6" id="KW-0067">ATP-binding</keyword>
<evidence type="ECO:0000256" key="3">
    <source>
        <dbReference type="ARBA" id="ARBA00022741"/>
    </source>
</evidence>